<dbReference type="RefSeq" id="WP_008603546.1">
    <property type="nucleotide sequence ID" value="NZ_AMRV01000010.1"/>
</dbReference>
<dbReference type="InterPro" id="IPR002508">
    <property type="entry name" value="MurNAc-LAA_cat"/>
</dbReference>
<evidence type="ECO:0000259" key="5">
    <source>
        <dbReference type="SMART" id="SM00646"/>
    </source>
</evidence>
<dbReference type="EC" id="3.5.1.28" evidence="2"/>
<name>M2S9N8_9SPHN</name>
<keyword evidence="4" id="KW-0732">Signal</keyword>
<accession>M2S9N8</accession>
<dbReference type="InterPro" id="IPR021731">
    <property type="entry name" value="AMIN_dom"/>
</dbReference>
<comment type="caution">
    <text evidence="6">The sequence shown here is derived from an EMBL/GenBank/DDBJ whole genome shotgun (WGS) entry which is preliminary data.</text>
</comment>
<dbReference type="SMART" id="SM00646">
    <property type="entry name" value="Ami_3"/>
    <property type="match status" value="1"/>
</dbReference>
<gene>
    <name evidence="6" type="ORF">C725_2588</name>
</gene>
<organism evidence="6 7">
    <name type="scientific">Pacificimonas flava</name>
    <dbReference type="NCBI Taxonomy" id="1234595"/>
    <lineage>
        <taxon>Bacteria</taxon>
        <taxon>Pseudomonadati</taxon>
        <taxon>Pseudomonadota</taxon>
        <taxon>Alphaproteobacteria</taxon>
        <taxon>Sphingomonadales</taxon>
        <taxon>Sphingosinicellaceae</taxon>
        <taxon>Pacificimonas</taxon>
    </lineage>
</organism>
<dbReference type="Pfam" id="PF11741">
    <property type="entry name" value="AMIN"/>
    <property type="match status" value="1"/>
</dbReference>
<proteinExistence type="predicted"/>
<evidence type="ECO:0000313" key="7">
    <source>
        <dbReference type="Proteomes" id="UP000011717"/>
    </source>
</evidence>
<dbReference type="PANTHER" id="PTHR30404">
    <property type="entry name" value="N-ACETYLMURAMOYL-L-ALANINE AMIDASE"/>
    <property type="match status" value="1"/>
</dbReference>
<dbReference type="AlphaFoldDB" id="M2S9N8"/>
<evidence type="ECO:0000256" key="4">
    <source>
        <dbReference type="SAM" id="SignalP"/>
    </source>
</evidence>
<evidence type="ECO:0000256" key="1">
    <source>
        <dbReference type="ARBA" id="ARBA00001561"/>
    </source>
</evidence>
<dbReference type="GO" id="GO:0009253">
    <property type="term" value="P:peptidoglycan catabolic process"/>
    <property type="evidence" value="ECO:0007669"/>
    <property type="project" value="InterPro"/>
</dbReference>
<dbReference type="EMBL" id="AMRV01000010">
    <property type="protein sequence ID" value="EMD82100.1"/>
    <property type="molecule type" value="Genomic_DNA"/>
</dbReference>
<feature type="chain" id="PRO_5004025575" description="N-acetylmuramoyl-L-alanine amidase" evidence="4">
    <location>
        <begin position="22"/>
        <end position="414"/>
    </location>
</feature>
<feature type="domain" description="MurNAc-LAA" evidence="5">
    <location>
        <begin position="248"/>
        <end position="404"/>
    </location>
</feature>
<dbReference type="GO" id="GO:0008745">
    <property type="term" value="F:N-acetylmuramoyl-L-alanine amidase activity"/>
    <property type="evidence" value="ECO:0007669"/>
    <property type="project" value="UniProtKB-EC"/>
</dbReference>
<protein>
    <recommendedName>
        <fullName evidence="2">N-acetylmuramoyl-L-alanine amidase</fullName>
        <ecNumber evidence="2">3.5.1.28</ecNumber>
    </recommendedName>
</protein>
<evidence type="ECO:0000256" key="2">
    <source>
        <dbReference type="ARBA" id="ARBA00011901"/>
    </source>
</evidence>
<keyword evidence="3" id="KW-0378">Hydrolase</keyword>
<evidence type="ECO:0000313" key="6">
    <source>
        <dbReference type="EMBL" id="EMD82100.1"/>
    </source>
</evidence>
<dbReference type="GO" id="GO:0030288">
    <property type="term" value="C:outer membrane-bounded periplasmic space"/>
    <property type="evidence" value="ECO:0007669"/>
    <property type="project" value="TreeGrafter"/>
</dbReference>
<dbReference type="CDD" id="cd02696">
    <property type="entry name" value="MurNAc-LAA"/>
    <property type="match status" value="1"/>
</dbReference>
<dbReference type="Gene3D" id="2.60.40.3500">
    <property type="match status" value="1"/>
</dbReference>
<reference evidence="6 7" key="1">
    <citation type="journal article" date="2013" name="Genome Announc.">
        <title>Draft Genome Sequence of Strain JLT2015T, Belonging to the Family Sphingomonadaceae of the Alphaproteobacteria.</title>
        <authorList>
            <person name="Tang K."/>
            <person name="Liu K."/>
            <person name="Li S."/>
            <person name="Jiao N."/>
        </authorList>
    </citation>
    <scope>NUCLEOTIDE SEQUENCE [LARGE SCALE GENOMIC DNA]</scope>
    <source>
        <strain evidence="6 7">JLT2015</strain>
    </source>
</reference>
<keyword evidence="7" id="KW-1185">Reference proteome</keyword>
<dbReference type="OrthoDB" id="9806267at2"/>
<dbReference type="SUPFAM" id="SSF53187">
    <property type="entry name" value="Zn-dependent exopeptidases"/>
    <property type="match status" value="1"/>
</dbReference>
<sequence length="414" mass="43927">MLRLLFLILGVVGAAALGARAAEMRAAIVTEQPAGTQLAVKMDGPVTHASHFALDGPRRIVIDVPGAAARNVAAGAGSVLNIRSGQFSPDTARLVLDLKEPMRIEALRFEGGELIADLAPVSPSAFSKAVTRGRVRTSFGTAAELASAAEVAVGVPEQGSSDGEAGVVRASLTRRQPAMRADAGLPLVVIDAGHGGKDPGSPGVDGLREKDVVLDIAHAIKREIEASGRARVLLTRDDDTFIPLSERPAIARRMGAQLFISVHADSFPKDPSVSGATVYTLSENASDKEAARLAHRENRSDLIAGVDLAGETDDVTSILIDLAQRETMNSSAEFAALMQRELTATGVPFKSYYHRFAGFAVLKAPDVPAVLLETGYMSNDKDAHYLASRKGQREIAEGVRRAVEAHFLRRLARY</sequence>
<dbReference type="Proteomes" id="UP000011717">
    <property type="component" value="Unassembled WGS sequence"/>
</dbReference>
<comment type="catalytic activity">
    <reaction evidence="1">
        <text>Hydrolyzes the link between N-acetylmuramoyl residues and L-amino acid residues in certain cell-wall glycopeptides.</text>
        <dbReference type="EC" id="3.5.1.28"/>
    </reaction>
</comment>
<dbReference type="Pfam" id="PF01520">
    <property type="entry name" value="Amidase_3"/>
    <property type="match status" value="1"/>
</dbReference>
<feature type="signal peptide" evidence="4">
    <location>
        <begin position="1"/>
        <end position="21"/>
    </location>
</feature>
<dbReference type="Gene3D" id="3.40.630.40">
    <property type="entry name" value="Zn-dependent exopeptidases"/>
    <property type="match status" value="1"/>
</dbReference>
<dbReference type="InterPro" id="IPR050695">
    <property type="entry name" value="N-acetylmuramoyl_amidase_3"/>
</dbReference>
<dbReference type="PATRIC" id="fig|1234595.3.peg.2589"/>
<evidence type="ECO:0000256" key="3">
    <source>
        <dbReference type="ARBA" id="ARBA00022801"/>
    </source>
</evidence>
<dbReference type="PANTHER" id="PTHR30404:SF0">
    <property type="entry name" value="N-ACETYLMURAMOYL-L-ALANINE AMIDASE AMIC"/>
    <property type="match status" value="1"/>
</dbReference>